<keyword evidence="3 6" id="KW-0378">Hydrolase</keyword>
<dbReference type="Gene3D" id="3.40.50.1820">
    <property type="entry name" value="alpha/beta hydrolase"/>
    <property type="match status" value="1"/>
</dbReference>
<evidence type="ECO:0000313" key="6">
    <source>
        <dbReference type="EMBL" id="KIY61482.1"/>
    </source>
</evidence>
<proteinExistence type="inferred from homology"/>
<dbReference type="AlphaFoldDB" id="A0A0D7ATD6"/>
<dbReference type="GO" id="GO:0004301">
    <property type="term" value="F:epoxide hydrolase activity"/>
    <property type="evidence" value="ECO:0007669"/>
    <property type="project" value="TreeGrafter"/>
</dbReference>
<comment type="similarity">
    <text evidence="1">Belongs to the peptidase S33 family.</text>
</comment>
<dbReference type="InterPro" id="IPR010497">
    <property type="entry name" value="Epoxide_hydro_N"/>
</dbReference>
<evidence type="ECO:0000256" key="4">
    <source>
        <dbReference type="PIRSR" id="PIRSR001112-1"/>
    </source>
</evidence>
<keyword evidence="7" id="KW-1185">Reference proteome</keyword>
<evidence type="ECO:0000313" key="7">
    <source>
        <dbReference type="Proteomes" id="UP000054007"/>
    </source>
</evidence>
<dbReference type="InterPro" id="IPR029058">
    <property type="entry name" value="AB_hydrolase_fold"/>
</dbReference>
<protein>
    <submittedName>
        <fullName evidence="6">Alpha beta-hydrolase</fullName>
    </submittedName>
</protein>
<feature type="domain" description="Epoxide hydrolase N-terminal" evidence="5">
    <location>
        <begin position="4"/>
        <end position="113"/>
    </location>
</feature>
<organism evidence="6 7">
    <name type="scientific">Cylindrobasidium torrendii FP15055 ss-10</name>
    <dbReference type="NCBI Taxonomy" id="1314674"/>
    <lineage>
        <taxon>Eukaryota</taxon>
        <taxon>Fungi</taxon>
        <taxon>Dikarya</taxon>
        <taxon>Basidiomycota</taxon>
        <taxon>Agaricomycotina</taxon>
        <taxon>Agaricomycetes</taxon>
        <taxon>Agaricomycetidae</taxon>
        <taxon>Agaricales</taxon>
        <taxon>Marasmiineae</taxon>
        <taxon>Physalacriaceae</taxon>
        <taxon>Cylindrobasidium</taxon>
    </lineage>
</organism>
<dbReference type="Pfam" id="PF06441">
    <property type="entry name" value="EHN"/>
    <property type="match status" value="1"/>
</dbReference>
<dbReference type="PRINTS" id="PR00412">
    <property type="entry name" value="EPOXHYDRLASE"/>
</dbReference>
<dbReference type="InterPro" id="IPR000639">
    <property type="entry name" value="Epox_hydrolase-like"/>
</dbReference>
<feature type="active site" description="Proton acceptor" evidence="4">
    <location>
        <position position="366"/>
    </location>
</feature>
<dbReference type="Proteomes" id="UP000054007">
    <property type="component" value="Unassembled WGS sequence"/>
</dbReference>
<dbReference type="GO" id="GO:0097176">
    <property type="term" value="P:epoxide metabolic process"/>
    <property type="evidence" value="ECO:0007669"/>
    <property type="project" value="TreeGrafter"/>
</dbReference>
<dbReference type="STRING" id="1314674.A0A0D7ATD6"/>
<dbReference type="OrthoDB" id="7130006at2759"/>
<name>A0A0D7ATD6_9AGAR</name>
<dbReference type="PIRSF" id="PIRSF001112">
    <property type="entry name" value="Epoxide_hydrolase"/>
    <property type="match status" value="1"/>
</dbReference>
<reference evidence="6 7" key="1">
    <citation type="journal article" date="2015" name="Fungal Genet. Biol.">
        <title>Evolution of novel wood decay mechanisms in Agaricales revealed by the genome sequences of Fistulina hepatica and Cylindrobasidium torrendii.</title>
        <authorList>
            <person name="Floudas D."/>
            <person name="Held B.W."/>
            <person name="Riley R."/>
            <person name="Nagy L.G."/>
            <person name="Koehler G."/>
            <person name="Ransdell A.S."/>
            <person name="Younus H."/>
            <person name="Chow J."/>
            <person name="Chiniquy J."/>
            <person name="Lipzen A."/>
            <person name="Tritt A."/>
            <person name="Sun H."/>
            <person name="Haridas S."/>
            <person name="LaButti K."/>
            <person name="Ohm R.A."/>
            <person name="Kues U."/>
            <person name="Blanchette R.A."/>
            <person name="Grigoriev I.V."/>
            <person name="Minto R.E."/>
            <person name="Hibbett D.S."/>
        </authorList>
    </citation>
    <scope>NUCLEOTIDE SEQUENCE [LARGE SCALE GENOMIC DNA]</scope>
    <source>
        <strain evidence="6 7">FP15055 ss-10</strain>
    </source>
</reference>
<feature type="active site" description="Nucleophile" evidence="4">
    <location>
        <position position="180"/>
    </location>
</feature>
<evidence type="ECO:0000256" key="3">
    <source>
        <dbReference type="ARBA" id="ARBA00022801"/>
    </source>
</evidence>
<keyword evidence="2" id="KW-0058">Aromatic hydrocarbons catabolism</keyword>
<dbReference type="InterPro" id="IPR016292">
    <property type="entry name" value="Epoxide_hydrolase"/>
</dbReference>
<dbReference type="PANTHER" id="PTHR21661">
    <property type="entry name" value="EPOXIDE HYDROLASE 1-RELATED"/>
    <property type="match status" value="1"/>
</dbReference>
<sequence length="401" mass="44749">MSSPKPFTIAVSDEKLDWITQRVATAHIIPDIEHPAGKEWEDGVPPAIAKELVDFWRDSYDWRKVEARLNATFKMFTVDIDDLDVHFVHHKSTRQDAIPLIFVHGWPGNFLEVEGLLECLVEPVDPTAQAFHIVAPSLPGFAFSSEPSTPLFKLSEIAALFDKLMVSVLGYTSYVAEGGDLGAGVVRCLAANHPGCLAVHSNSSMAFDAPSPFKYPLAFLKLITSWYTPNEKTRFGRMVSWFTDHGAYAKLQGEKPQTVSYALMDSPVGLLTWIYDKTSRMVDPTFVWPYETVITWTMIYLLAGSAGHARIYKTMNVKGDLKLVGPSKPFGFSLFAHDVGYAPRWWAQGAVAENIVMWKEYEHGGHFPTLECADVFAKDIQEFASVSIPRKSVQKLQDAGK</sequence>
<evidence type="ECO:0000256" key="1">
    <source>
        <dbReference type="ARBA" id="ARBA00010088"/>
    </source>
</evidence>
<evidence type="ECO:0000259" key="5">
    <source>
        <dbReference type="Pfam" id="PF06441"/>
    </source>
</evidence>
<dbReference type="PANTHER" id="PTHR21661:SF35">
    <property type="entry name" value="EPOXIDE HYDROLASE"/>
    <property type="match status" value="1"/>
</dbReference>
<feature type="active site" description="Proton donor" evidence="4">
    <location>
        <position position="312"/>
    </location>
</feature>
<evidence type="ECO:0000256" key="2">
    <source>
        <dbReference type="ARBA" id="ARBA00022797"/>
    </source>
</evidence>
<dbReference type="SUPFAM" id="SSF53474">
    <property type="entry name" value="alpha/beta-Hydrolases"/>
    <property type="match status" value="1"/>
</dbReference>
<dbReference type="EMBL" id="KN880934">
    <property type="protein sequence ID" value="KIY61482.1"/>
    <property type="molecule type" value="Genomic_DNA"/>
</dbReference>
<gene>
    <name evidence="6" type="ORF">CYLTODRAFT_495240</name>
</gene>
<accession>A0A0D7ATD6</accession>